<feature type="region of interest" description="Disordered" evidence="2">
    <location>
        <begin position="1"/>
        <end position="37"/>
    </location>
</feature>
<keyword evidence="1" id="KW-0238">DNA-binding</keyword>
<dbReference type="EMBL" id="CP053923">
    <property type="protein sequence ID" value="QNT69469.1"/>
    <property type="molecule type" value="Genomic_DNA"/>
</dbReference>
<dbReference type="SMART" id="SM00530">
    <property type="entry name" value="HTH_XRE"/>
    <property type="match status" value="1"/>
</dbReference>
<dbReference type="SUPFAM" id="SSF51182">
    <property type="entry name" value="RmlC-like cupins"/>
    <property type="match status" value="1"/>
</dbReference>
<dbReference type="GO" id="GO:0003677">
    <property type="term" value="F:DNA binding"/>
    <property type="evidence" value="ECO:0007669"/>
    <property type="project" value="UniProtKB-KW"/>
</dbReference>
<dbReference type="InterPro" id="IPR014710">
    <property type="entry name" value="RmlC-like_jellyroll"/>
</dbReference>
<dbReference type="Gene3D" id="1.10.260.40">
    <property type="entry name" value="lambda repressor-like DNA-binding domains"/>
    <property type="match status" value="1"/>
</dbReference>
<evidence type="ECO:0000313" key="4">
    <source>
        <dbReference type="EMBL" id="QNT69469.1"/>
    </source>
</evidence>
<dbReference type="CDD" id="cd00093">
    <property type="entry name" value="HTH_XRE"/>
    <property type="match status" value="1"/>
</dbReference>
<dbReference type="GO" id="GO:0003700">
    <property type="term" value="F:DNA-binding transcription factor activity"/>
    <property type="evidence" value="ECO:0007669"/>
    <property type="project" value="TreeGrafter"/>
</dbReference>
<protein>
    <submittedName>
        <fullName evidence="4">Helix-turn-helix transcriptional regulator</fullName>
    </submittedName>
</protein>
<dbReference type="Gene3D" id="2.60.120.10">
    <property type="entry name" value="Jelly Rolls"/>
    <property type="match status" value="1"/>
</dbReference>
<keyword evidence="5" id="KW-1185">Reference proteome</keyword>
<organism evidence="4 5">
    <name type="scientific">Defluviicoccus vanus</name>
    <dbReference type="NCBI Taxonomy" id="111831"/>
    <lineage>
        <taxon>Bacteria</taxon>
        <taxon>Pseudomonadati</taxon>
        <taxon>Pseudomonadota</taxon>
        <taxon>Alphaproteobacteria</taxon>
        <taxon>Rhodospirillales</taxon>
        <taxon>Rhodospirillaceae</taxon>
        <taxon>Defluviicoccus</taxon>
    </lineage>
</organism>
<accession>A0A7H1N183</accession>
<dbReference type="GO" id="GO:0005829">
    <property type="term" value="C:cytosol"/>
    <property type="evidence" value="ECO:0007669"/>
    <property type="project" value="TreeGrafter"/>
</dbReference>
<reference evidence="4 5" key="1">
    <citation type="submission" date="2020-05" db="EMBL/GenBank/DDBJ databases">
        <title>Complete closed genome sequence of Defluviicoccus vanus.</title>
        <authorList>
            <person name="Bessarab I."/>
            <person name="Arumugam K."/>
            <person name="Maszenan A.M."/>
            <person name="Seviour R.J."/>
            <person name="Williams R.B."/>
        </authorList>
    </citation>
    <scope>NUCLEOTIDE SEQUENCE [LARGE SCALE GENOMIC DNA]</scope>
    <source>
        <strain evidence="4 5">Ben 114</strain>
    </source>
</reference>
<proteinExistence type="predicted"/>
<evidence type="ECO:0000259" key="3">
    <source>
        <dbReference type="PROSITE" id="PS50943"/>
    </source>
</evidence>
<dbReference type="PROSITE" id="PS50943">
    <property type="entry name" value="HTH_CROC1"/>
    <property type="match status" value="1"/>
</dbReference>
<dbReference type="SUPFAM" id="SSF47413">
    <property type="entry name" value="lambda repressor-like DNA-binding domains"/>
    <property type="match status" value="1"/>
</dbReference>
<name>A0A7H1N183_9PROT</name>
<dbReference type="Pfam" id="PF01381">
    <property type="entry name" value="HTH_3"/>
    <property type="match status" value="1"/>
</dbReference>
<dbReference type="InterPro" id="IPR001387">
    <property type="entry name" value="Cro/C1-type_HTH"/>
</dbReference>
<dbReference type="Pfam" id="PF07883">
    <property type="entry name" value="Cupin_2"/>
    <property type="match status" value="1"/>
</dbReference>
<dbReference type="InterPro" id="IPR011051">
    <property type="entry name" value="RmlC_Cupin_sf"/>
</dbReference>
<evidence type="ECO:0000256" key="2">
    <source>
        <dbReference type="SAM" id="MobiDB-lite"/>
    </source>
</evidence>
<dbReference type="KEGG" id="dvn:HQ394_09195"/>
<dbReference type="CDD" id="cd02209">
    <property type="entry name" value="cupin_XRE_C"/>
    <property type="match status" value="1"/>
</dbReference>
<dbReference type="InterPro" id="IPR013096">
    <property type="entry name" value="Cupin_2"/>
</dbReference>
<evidence type="ECO:0000256" key="1">
    <source>
        <dbReference type="ARBA" id="ARBA00023125"/>
    </source>
</evidence>
<dbReference type="InterPro" id="IPR050807">
    <property type="entry name" value="TransReg_Diox_bact_type"/>
</dbReference>
<dbReference type="InterPro" id="IPR010982">
    <property type="entry name" value="Lambda_DNA-bd_dom_sf"/>
</dbReference>
<sequence>MDGDHRNKRTGQPVEFPAYPLASQAGPDSESSTAPLGAPLGAPLAAASARGYVAAEEEMDLADVVGRNLRRLRTQRGHSLSRLAAASGVSRAMLGQIELGRSVPSIGVLWKVARALDVPFAAFTVDAQAEAASVIRAANAKVLMSHDGAFASRALFPPHVHRRVEFYHLRLAAGGIEAAPAHPVGTIENLVVERGAIEVDVGEKRHRLAAGDAILFEADVPHSYRNGGSHEAVMYLVIVYSDLVNSK</sequence>
<evidence type="ECO:0000313" key="5">
    <source>
        <dbReference type="Proteomes" id="UP000516369"/>
    </source>
</evidence>
<dbReference type="PANTHER" id="PTHR46797">
    <property type="entry name" value="HTH-TYPE TRANSCRIPTIONAL REGULATOR"/>
    <property type="match status" value="1"/>
</dbReference>
<dbReference type="Proteomes" id="UP000516369">
    <property type="component" value="Chromosome"/>
</dbReference>
<gene>
    <name evidence="4" type="ORF">HQ394_09195</name>
</gene>
<dbReference type="AlphaFoldDB" id="A0A7H1N183"/>
<feature type="domain" description="HTH cro/C1-type" evidence="3">
    <location>
        <begin position="69"/>
        <end position="123"/>
    </location>
</feature>
<dbReference type="PANTHER" id="PTHR46797:SF1">
    <property type="entry name" value="METHYLPHOSPHONATE SYNTHASE"/>
    <property type="match status" value="1"/>
</dbReference>